<dbReference type="EMBL" id="BNCF01000021">
    <property type="protein sequence ID" value="GHE43997.1"/>
    <property type="molecule type" value="Genomic_DNA"/>
</dbReference>
<dbReference type="CDD" id="cd11067">
    <property type="entry name" value="CYP152"/>
    <property type="match status" value="1"/>
</dbReference>
<dbReference type="SUPFAM" id="SSF48264">
    <property type="entry name" value="Cytochrome P450"/>
    <property type="match status" value="1"/>
</dbReference>
<dbReference type="Pfam" id="PF00067">
    <property type="entry name" value="p450"/>
    <property type="match status" value="1"/>
</dbReference>
<dbReference type="AlphaFoldDB" id="A0A918ZB46"/>
<dbReference type="GO" id="GO:0020037">
    <property type="term" value="F:heme binding"/>
    <property type="evidence" value="ECO:0007669"/>
    <property type="project" value="InterPro"/>
</dbReference>
<protein>
    <submittedName>
        <fullName evidence="3">Cytochrome P450</fullName>
    </submittedName>
</protein>
<dbReference type="OrthoDB" id="9764248at2"/>
<organism evidence="3 4">
    <name type="scientific">Vulcaniibacterium thermophilum</name>
    <dbReference type="NCBI Taxonomy" id="1169913"/>
    <lineage>
        <taxon>Bacteria</taxon>
        <taxon>Pseudomonadati</taxon>
        <taxon>Pseudomonadota</taxon>
        <taxon>Gammaproteobacteria</taxon>
        <taxon>Lysobacterales</taxon>
        <taxon>Lysobacteraceae</taxon>
        <taxon>Vulcaniibacterium</taxon>
    </lineage>
</organism>
<comment type="caution">
    <text evidence="3">The sequence shown here is derived from an EMBL/GenBank/DDBJ whole genome shotgun (WGS) entry which is preliminary data.</text>
</comment>
<reference evidence="3" key="1">
    <citation type="journal article" date="2014" name="Int. J. Syst. Evol. Microbiol.">
        <title>Complete genome sequence of Corynebacterium casei LMG S-19264T (=DSM 44701T), isolated from a smear-ripened cheese.</title>
        <authorList>
            <consortium name="US DOE Joint Genome Institute (JGI-PGF)"/>
            <person name="Walter F."/>
            <person name="Albersmeier A."/>
            <person name="Kalinowski J."/>
            <person name="Ruckert C."/>
        </authorList>
    </citation>
    <scope>NUCLEOTIDE SEQUENCE</scope>
    <source>
        <strain evidence="3">KCTC 32020</strain>
    </source>
</reference>
<sequence>MSYAPSACEALPRAPEPDSTLAFLREGYLFGLNRFRRLGTDAFEARLGLRRVLYVHGAEAAAMFYAPDRFTRRGAIPPSTLTLLQDFGSVQRLDGAAHRHRKAMFMRLLDVTAATRLVLEFRDEWERRLARWTHERALVLHDEIEAILCRAACRWAGVALAEAEADARSRDFSAMIDGAGAIGARFARGMLARYRVERWIRDEIARLRARGEDDSPASRIAHHREPDGRPLDERVAAVELINLLRPTVALARWVTFAALALHQYPLLRPRLRAREPRLLLHVVQEVRRFYPFFPAVGGRVRVPFEWRGRRFEPGEWVMLDLYATDHDERLWHEPHRFDPDRFRRRTPGAFDLIPQGAGDYAHGHRCPGENPGIALLMSAVDALATRIDYDVPAQDLTYPFDRLPSLPVSRFVIARVRGRR</sequence>
<evidence type="ECO:0000256" key="1">
    <source>
        <dbReference type="ARBA" id="ARBA00001971"/>
    </source>
</evidence>
<dbReference type="InterPro" id="IPR001128">
    <property type="entry name" value="Cyt_P450"/>
</dbReference>
<dbReference type="GO" id="GO:0016705">
    <property type="term" value="F:oxidoreductase activity, acting on paired donors, with incorporation or reduction of molecular oxygen"/>
    <property type="evidence" value="ECO:0007669"/>
    <property type="project" value="InterPro"/>
</dbReference>
<evidence type="ECO:0000313" key="3">
    <source>
        <dbReference type="EMBL" id="GHE43997.1"/>
    </source>
</evidence>
<evidence type="ECO:0000256" key="2">
    <source>
        <dbReference type="ARBA" id="ARBA00010617"/>
    </source>
</evidence>
<keyword evidence="4" id="KW-1185">Reference proteome</keyword>
<comment type="similarity">
    <text evidence="2">Belongs to the cytochrome P450 family.</text>
</comment>
<comment type="cofactor">
    <cofactor evidence="1">
        <name>heme</name>
        <dbReference type="ChEBI" id="CHEBI:30413"/>
    </cofactor>
</comment>
<dbReference type="PANTHER" id="PTHR46696:SF1">
    <property type="entry name" value="CYTOCHROME P450 YJIB-RELATED"/>
    <property type="match status" value="1"/>
</dbReference>
<name>A0A918ZB46_9GAMM</name>
<dbReference type="Gene3D" id="1.10.630.10">
    <property type="entry name" value="Cytochrome P450"/>
    <property type="match status" value="1"/>
</dbReference>
<dbReference type="Proteomes" id="UP000636453">
    <property type="component" value="Unassembled WGS sequence"/>
</dbReference>
<proteinExistence type="inferred from homology"/>
<gene>
    <name evidence="3" type="primary">cypC</name>
    <name evidence="3" type="ORF">GCM10007167_27140</name>
</gene>
<reference evidence="3" key="2">
    <citation type="submission" date="2020-09" db="EMBL/GenBank/DDBJ databases">
        <authorList>
            <person name="Sun Q."/>
            <person name="Kim S."/>
        </authorList>
    </citation>
    <scope>NUCLEOTIDE SEQUENCE</scope>
    <source>
        <strain evidence="3">KCTC 32020</strain>
    </source>
</reference>
<evidence type="ECO:0000313" key="4">
    <source>
        <dbReference type="Proteomes" id="UP000636453"/>
    </source>
</evidence>
<accession>A0A918ZB46</accession>
<dbReference type="RefSeq" id="WP_146474332.1">
    <property type="nucleotide sequence ID" value="NZ_BNCF01000021.1"/>
</dbReference>
<dbReference type="PANTHER" id="PTHR46696">
    <property type="entry name" value="P450, PUTATIVE (EUROFUNG)-RELATED"/>
    <property type="match status" value="1"/>
</dbReference>
<dbReference type="InterPro" id="IPR036396">
    <property type="entry name" value="Cyt_P450_sf"/>
</dbReference>
<dbReference type="GO" id="GO:0004497">
    <property type="term" value="F:monooxygenase activity"/>
    <property type="evidence" value="ECO:0007669"/>
    <property type="project" value="InterPro"/>
</dbReference>
<dbReference type="GO" id="GO:0005506">
    <property type="term" value="F:iron ion binding"/>
    <property type="evidence" value="ECO:0007669"/>
    <property type="project" value="InterPro"/>
</dbReference>